<evidence type="ECO:0000256" key="3">
    <source>
        <dbReference type="RuleBase" id="RU361235"/>
    </source>
</evidence>
<dbReference type="STRING" id="692275.M3C9S8"/>
<evidence type="ECO:0000256" key="2">
    <source>
        <dbReference type="ARBA" id="ARBA00022801"/>
    </source>
</evidence>
<proteinExistence type="inferred from homology"/>
<dbReference type="GO" id="GO:0016787">
    <property type="term" value="F:hydrolase activity"/>
    <property type="evidence" value="ECO:0007669"/>
    <property type="project" value="UniProtKB-KW"/>
</dbReference>
<reference evidence="5 6" key="1">
    <citation type="journal article" date="2012" name="PLoS Pathog.">
        <title>Diverse lifestyles and strategies of plant pathogenesis encoded in the genomes of eighteen Dothideomycetes fungi.</title>
        <authorList>
            <person name="Ohm R.A."/>
            <person name="Feau N."/>
            <person name="Henrissat B."/>
            <person name="Schoch C.L."/>
            <person name="Horwitz B.A."/>
            <person name="Barry K.W."/>
            <person name="Condon B.J."/>
            <person name="Copeland A.C."/>
            <person name="Dhillon B."/>
            <person name="Glaser F."/>
            <person name="Hesse C.N."/>
            <person name="Kosti I."/>
            <person name="LaButti K."/>
            <person name="Lindquist E.A."/>
            <person name="Lucas S."/>
            <person name="Salamov A.A."/>
            <person name="Bradshaw R.E."/>
            <person name="Ciuffetti L."/>
            <person name="Hamelin R.C."/>
            <person name="Kema G.H.J."/>
            <person name="Lawrence C."/>
            <person name="Scott J.A."/>
            <person name="Spatafora J.W."/>
            <person name="Turgeon B.G."/>
            <person name="de Wit P.J.G.M."/>
            <person name="Zhong S."/>
            <person name="Goodwin S.B."/>
            <person name="Grigoriev I.V."/>
        </authorList>
    </citation>
    <scope>NUCLEOTIDE SEQUENCE [LARGE SCALE GENOMIC DNA]</scope>
    <source>
        <strain evidence="5 6">SO2202</strain>
    </source>
</reference>
<protein>
    <recommendedName>
        <fullName evidence="3">Carboxylic ester hydrolase</fullName>
        <ecNumber evidence="3">3.1.1.-</ecNumber>
    </recommendedName>
</protein>
<dbReference type="Gene3D" id="3.40.50.1820">
    <property type="entry name" value="alpha/beta hydrolase"/>
    <property type="match status" value="1"/>
</dbReference>
<dbReference type="GeneID" id="27898820"/>
<name>M3C9S8_SPHMS</name>
<dbReference type="PROSITE" id="PS00122">
    <property type="entry name" value="CARBOXYLESTERASE_B_1"/>
    <property type="match status" value="1"/>
</dbReference>
<feature type="domain" description="Carboxylesterase type B" evidence="4">
    <location>
        <begin position="27"/>
        <end position="522"/>
    </location>
</feature>
<dbReference type="OMA" id="YICPGID"/>
<dbReference type="Pfam" id="PF00135">
    <property type="entry name" value="COesterase"/>
    <property type="match status" value="1"/>
</dbReference>
<dbReference type="ESTHER" id="sphms-m3c9s8">
    <property type="family name" value="Fungal_carboxylesterase_lipase"/>
</dbReference>
<dbReference type="OrthoDB" id="408631at2759"/>
<evidence type="ECO:0000256" key="1">
    <source>
        <dbReference type="ARBA" id="ARBA00005964"/>
    </source>
</evidence>
<dbReference type="SUPFAM" id="SSF53474">
    <property type="entry name" value="alpha/beta-Hydrolases"/>
    <property type="match status" value="1"/>
</dbReference>
<gene>
    <name evidence="5" type="ORF">SEPMUDRAFT_121373</name>
</gene>
<keyword evidence="3" id="KW-0732">Signal</keyword>
<feature type="chain" id="PRO_5005140279" description="Carboxylic ester hydrolase" evidence="3">
    <location>
        <begin position="19"/>
        <end position="544"/>
    </location>
</feature>
<dbReference type="InterPro" id="IPR019826">
    <property type="entry name" value="Carboxylesterase_B_AS"/>
</dbReference>
<evidence type="ECO:0000313" key="5">
    <source>
        <dbReference type="EMBL" id="EMF08600.1"/>
    </source>
</evidence>
<dbReference type="EC" id="3.1.1.-" evidence="3"/>
<accession>M3C9S8</accession>
<keyword evidence="6" id="KW-1185">Reference proteome</keyword>
<sequence>MRLLPWTSLASLASSVNAVSPLVSLDYATYSGEALDNGITKWLGLRYAAPPIGDLRFQAPQDPAPQNNGTISATEPGKTCLFTGQTGSNAPDDEHDEDCLFLSVHAPSNATVESKLPVFFWVQGGGFNQLSNLNYDGSGIIQAAEYDAIVVQLNYRVGLYGFLAGAEVEKGGSINNGLKDQRKALEWVQKYITSFGGDPSRVTLGGASAGGQSVCLHVTAYGGRDDGLFQASAAESQSFPDLRTVAESQFAYNNIVIRTGCMDSNDTLTCLRNLTATELQAQNFNTPYPGAQNAPLFMYGPTLDYDFVSDYTLNAYAQGKFIKVPAIYGDDTDEGTLFAPKSTSSYSQTSTFIQSQFPSLTPLQLGTINSLFPVTDQPPCCFNNTGPFFRQAADAYGSLRYICPGIRVSSILSANSIPSYNYRWNVIDPADAAEGLGVTHTIEVQAIFGPENTQGGGPESYLPGGENAAIVPEVQGYWTSFIRTTGDPNEMRREGSPRWEVYGSVELDGSRLMFQTNRTEMEEVPGRQQRQCAYLTSIDDLIEL</sequence>
<evidence type="ECO:0000313" key="6">
    <source>
        <dbReference type="Proteomes" id="UP000016931"/>
    </source>
</evidence>
<evidence type="ECO:0000259" key="4">
    <source>
        <dbReference type="Pfam" id="PF00135"/>
    </source>
</evidence>
<dbReference type="Proteomes" id="UP000016931">
    <property type="component" value="Unassembled WGS sequence"/>
</dbReference>
<dbReference type="InterPro" id="IPR029058">
    <property type="entry name" value="AB_hydrolase_fold"/>
</dbReference>
<keyword evidence="2 3" id="KW-0378">Hydrolase</keyword>
<dbReference type="PANTHER" id="PTHR11559">
    <property type="entry name" value="CARBOXYLESTERASE"/>
    <property type="match status" value="1"/>
</dbReference>
<dbReference type="EMBL" id="KB456271">
    <property type="protein sequence ID" value="EMF08600.1"/>
    <property type="molecule type" value="Genomic_DNA"/>
</dbReference>
<dbReference type="AlphaFoldDB" id="M3C9S8"/>
<dbReference type="InterPro" id="IPR050309">
    <property type="entry name" value="Type-B_Carboxylest/Lipase"/>
</dbReference>
<dbReference type="HOGENOM" id="CLU_006586_10_7_1"/>
<dbReference type="eggNOG" id="KOG4389">
    <property type="taxonomic scope" value="Eukaryota"/>
</dbReference>
<dbReference type="RefSeq" id="XP_016756721.1">
    <property type="nucleotide sequence ID" value="XM_016901683.1"/>
</dbReference>
<dbReference type="InterPro" id="IPR002018">
    <property type="entry name" value="CarbesteraseB"/>
</dbReference>
<comment type="similarity">
    <text evidence="1 3">Belongs to the type-B carboxylesterase/lipase family.</text>
</comment>
<feature type="signal peptide" evidence="3">
    <location>
        <begin position="1"/>
        <end position="18"/>
    </location>
</feature>
<organism evidence="5 6">
    <name type="scientific">Sphaerulina musiva (strain SO2202)</name>
    <name type="common">Poplar stem canker fungus</name>
    <name type="synonym">Septoria musiva</name>
    <dbReference type="NCBI Taxonomy" id="692275"/>
    <lineage>
        <taxon>Eukaryota</taxon>
        <taxon>Fungi</taxon>
        <taxon>Dikarya</taxon>
        <taxon>Ascomycota</taxon>
        <taxon>Pezizomycotina</taxon>
        <taxon>Dothideomycetes</taxon>
        <taxon>Dothideomycetidae</taxon>
        <taxon>Mycosphaerellales</taxon>
        <taxon>Mycosphaerellaceae</taxon>
        <taxon>Sphaerulina</taxon>
    </lineage>
</organism>